<evidence type="ECO:0000313" key="4">
    <source>
        <dbReference type="Proteomes" id="UP000564573"/>
    </source>
</evidence>
<evidence type="ECO:0000256" key="2">
    <source>
        <dbReference type="ARBA" id="ARBA00023002"/>
    </source>
</evidence>
<keyword evidence="4" id="KW-1185">Reference proteome</keyword>
<keyword evidence="2" id="KW-0560">Oxidoreductase</keyword>
<proteinExistence type="inferred from homology"/>
<gene>
    <name evidence="3" type="ORF">FB384_004551</name>
</gene>
<organism evidence="3 4">
    <name type="scientific">Prauserella sediminis</name>
    <dbReference type="NCBI Taxonomy" id="577680"/>
    <lineage>
        <taxon>Bacteria</taxon>
        <taxon>Bacillati</taxon>
        <taxon>Actinomycetota</taxon>
        <taxon>Actinomycetes</taxon>
        <taxon>Pseudonocardiales</taxon>
        <taxon>Pseudonocardiaceae</taxon>
        <taxon>Prauserella</taxon>
        <taxon>Prauserella salsuginis group</taxon>
    </lineage>
</organism>
<dbReference type="GO" id="GO:0016616">
    <property type="term" value="F:oxidoreductase activity, acting on the CH-OH group of donors, NAD or NADP as acceptor"/>
    <property type="evidence" value="ECO:0007669"/>
    <property type="project" value="TreeGrafter"/>
</dbReference>
<sequence length="264" mass="27316">MAHSTEEPTDYADRLRLDGRHVLVLGGGLGIGHQTAAAASALGANVTVVDTDAERAKRVADEVGGLALVGDATRRADVERVVSESVDRFGPLHGLADIIGISTFASIEDSDDDVFDRGIALNLRHVYLAVQIGARAMTDGGGSIALVGSISGTRSAPKHAIYGAAKAAVSNLAASAAVELGPQSIRVNVVAPGQTYTPRIAERHPEAGYYDEASKLVPLGRVGMPDDIASALLFFLSPLSGWVTGQTLVVDGGTGSKYPYPMGQ</sequence>
<name>A0A839XYV6_9PSEU</name>
<dbReference type="InterPro" id="IPR036291">
    <property type="entry name" value="NAD(P)-bd_dom_sf"/>
</dbReference>
<evidence type="ECO:0000313" key="3">
    <source>
        <dbReference type="EMBL" id="MBB3665593.1"/>
    </source>
</evidence>
<dbReference type="CDD" id="cd05233">
    <property type="entry name" value="SDR_c"/>
    <property type="match status" value="1"/>
</dbReference>
<comment type="similarity">
    <text evidence="1">Belongs to the short-chain dehydrogenases/reductases (SDR) family.</text>
</comment>
<dbReference type="InterPro" id="IPR002347">
    <property type="entry name" value="SDR_fam"/>
</dbReference>
<accession>A0A839XYV6</accession>
<dbReference type="PRINTS" id="PR00081">
    <property type="entry name" value="GDHRDH"/>
</dbReference>
<dbReference type="AlphaFoldDB" id="A0A839XYV6"/>
<dbReference type="EMBL" id="JACIBS010000005">
    <property type="protein sequence ID" value="MBB3665593.1"/>
    <property type="molecule type" value="Genomic_DNA"/>
</dbReference>
<reference evidence="3 4" key="1">
    <citation type="submission" date="2020-08" db="EMBL/GenBank/DDBJ databases">
        <title>Sequencing the genomes of 1000 actinobacteria strains.</title>
        <authorList>
            <person name="Klenk H.-P."/>
        </authorList>
    </citation>
    <scope>NUCLEOTIDE SEQUENCE [LARGE SCALE GENOMIC DNA]</scope>
    <source>
        <strain evidence="3 4">DSM 45267</strain>
    </source>
</reference>
<evidence type="ECO:0000256" key="1">
    <source>
        <dbReference type="ARBA" id="ARBA00006484"/>
    </source>
</evidence>
<dbReference type="PROSITE" id="PS00061">
    <property type="entry name" value="ADH_SHORT"/>
    <property type="match status" value="1"/>
</dbReference>
<dbReference type="Gene3D" id="3.40.50.720">
    <property type="entry name" value="NAD(P)-binding Rossmann-like Domain"/>
    <property type="match status" value="1"/>
</dbReference>
<dbReference type="Proteomes" id="UP000564573">
    <property type="component" value="Unassembled WGS sequence"/>
</dbReference>
<dbReference type="SUPFAM" id="SSF51735">
    <property type="entry name" value="NAD(P)-binding Rossmann-fold domains"/>
    <property type="match status" value="1"/>
</dbReference>
<dbReference type="Pfam" id="PF13561">
    <property type="entry name" value="adh_short_C2"/>
    <property type="match status" value="1"/>
</dbReference>
<dbReference type="RefSeq" id="WP_183786799.1">
    <property type="nucleotide sequence ID" value="NZ_JACIBS010000005.1"/>
</dbReference>
<dbReference type="PANTHER" id="PTHR42760">
    <property type="entry name" value="SHORT-CHAIN DEHYDROGENASES/REDUCTASES FAMILY MEMBER"/>
    <property type="match status" value="1"/>
</dbReference>
<dbReference type="FunFam" id="3.40.50.720:FF:000084">
    <property type="entry name" value="Short-chain dehydrogenase reductase"/>
    <property type="match status" value="1"/>
</dbReference>
<comment type="caution">
    <text evidence="3">The sequence shown here is derived from an EMBL/GenBank/DDBJ whole genome shotgun (WGS) entry which is preliminary data.</text>
</comment>
<protein>
    <submittedName>
        <fullName evidence="3">NAD(P)-dependent dehydrogenase (Short-subunit alcohol dehydrogenase family)</fullName>
    </submittedName>
</protein>
<dbReference type="InterPro" id="IPR020904">
    <property type="entry name" value="Sc_DH/Rdtase_CS"/>
</dbReference>